<evidence type="ECO:0000313" key="2">
    <source>
        <dbReference type="Proteomes" id="UP001631957"/>
    </source>
</evidence>
<sequence>MQALGVALHEEAALELLLEDLAQD</sequence>
<organism evidence="1 2">
    <name type="scientific">Streptomyces niveiscabiei</name>
    <dbReference type="NCBI Taxonomy" id="164115"/>
    <lineage>
        <taxon>Bacteria</taxon>
        <taxon>Bacillati</taxon>
        <taxon>Actinomycetota</taxon>
        <taxon>Actinomycetes</taxon>
        <taxon>Kitasatosporales</taxon>
        <taxon>Streptomycetaceae</taxon>
        <taxon>Streptomyces</taxon>
    </lineage>
</organism>
<gene>
    <name evidence="1" type="ORF">ACKI18_31685</name>
</gene>
<protein>
    <submittedName>
        <fullName evidence="1">Uncharacterized protein</fullName>
    </submittedName>
</protein>
<dbReference type="RefSeq" id="WP_409123102.1">
    <property type="nucleotide sequence ID" value="NZ_JBJVNI010000019.1"/>
</dbReference>
<accession>A0ABW9HYR3</accession>
<reference evidence="1 2" key="1">
    <citation type="submission" date="2024-12" db="EMBL/GenBank/DDBJ databases">
        <title>Forecasting of Potato common scab and diversities of Pathogenic streptomyces spp. in china.</title>
        <authorList>
            <person name="Handique U."/>
            <person name="Wu J."/>
        </authorList>
    </citation>
    <scope>NUCLEOTIDE SEQUENCE [LARGE SCALE GENOMIC DNA]</scope>
    <source>
        <strain evidence="1 2">ZRIMU1530</strain>
    </source>
</reference>
<proteinExistence type="predicted"/>
<name>A0ABW9HYR3_9ACTN</name>
<evidence type="ECO:0000313" key="1">
    <source>
        <dbReference type="EMBL" id="MFM9613239.1"/>
    </source>
</evidence>
<dbReference type="Proteomes" id="UP001631957">
    <property type="component" value="Unassembled WGS sequence"/>
</dbReference>
<keyword evidence="2" id="KW-1185">Reference proteome</keyword>
<comment type="caution">
    <text evidence="1">The sequence shown here is derived from an EMBL/GenBank/DDBJ whole genome shotgun (WGS) entry which is preliminary data.</text>
</comment>
<dbReference type="EMBL" id="JBJVNI010000019">
    <property type="protein sequence ID" value="MFM9613239.1"/>
    <property type="molecule type" value="Genomic_DNA"/>
</dbReference>